<evidence type="ECO:0000256" key="6">
    <source>
        <dbReference type="ARBA" id="ARBA00023004"/>
    </source>
</evidence>
<dbReference type="EMBL" id="SKBM01000009">
    <property type="protein sequence ID" value="TCZ62962.1"/>
    <property type="molecule type" value="Genomic_DNA"/>
</dbReference>
<evidence type="ECO:0000313" key="9">
    <source>
        <dbReference type="EMBL" id="TCZ62962.1"/>
    </source>
</evidence>
<dbReference type="Pfam" id="PF13640">
    <property type="entry name" value="2OG-FeII_Oxy_3"/>
    <property type="match status" value="1"/>
</dbReference>
<keyword evidence="5 7" id="KW-0560">Oxidoreductase</keyword>
<dbReference type="NCBIfam" id="NF003974">
    <property type="entry name" value="PRK05467.1-3"/>
    <property type="match status" value="1"/>
</dbReference>
<keyword evidence="3 7" id="KW-0847">Vitamin C</keyword>
<dbReference type="InterPro" id="IPR005123">
    <property type="entry name" value="Oxoglu/Fe-dep_dioxygenase_dom"/>
</dbReference>
<dbReference type="PANTHER" id="PTHR41536">
    <property type="entry name" value="PKHD-TYPE HYDROXYLASE YBIX"/>
    <property type="match status" value="1"/>
</dbReference>
<dbReference type="HAMAP" id="MF_00657">
    <property type="entry name" value="Hydroxyl_YbiX"/>
    <property type="match status" value="1"/>
</dbReference>
<evidence type="ECO:0000259" key="8">
    <source>
        <dbReference type="PROSITE" id="PS51471"/>
    </source>
</evidence>
<dbReference type="OrthoDB" id="9812472at2"/>
<sequence>MLLPIVGLLDAAALARIRGLLARAAWRDGRETAGARAAAVKDNLQADAADPAARTAAVELEAALRAHPVFAAAALPLRMTRPAFSRTLPGGGYGRHVDNALMGQGEAAVRSDLAWTLFLAGDVRGGALVVEEAGGEREIAPEEGLLVLYPATSLHRVAPVEAGERLVAFGWVQSRVRDAARRALLFDLHLAEAGAEDAALRVQLARANLLRMWAEG</sequence>
<dbReference type="InterPro" id="IPR044862">
    <property type="entry name" value="Pro_4_hyd_alph_FE2OG_OXY"/>
</dbReference>
<gene>
    <name evidence="9" type="ORF">EXY23_11310</name>
</gene>
<feature type="domain" description="Fe2OG dioxygenase" evidence="8">
    <location>
        <begin position="75"/>
        <end position="174"/>
    </location>
</feature>
<dbReference type="InterPro" id="IPR006620">
    <property type="entry name" value="Pro_4_hyd_alph"/>
</dbReference>
<keyword evidence="4 7" id="KW-0223">Dioxygenase</keyword>
<evidence type="ECO:0000256" key="1">
    <source>
        <dbReference type="ARBA" id="ARBA00001961"/>
    </source>
</evidence>
<feature type="binding site" evidence="7">
    <location>
        <position position="98"/>
    </location>
    <ligand>
        <name>Fe cation</name>
        <dbReference type="ChEBI" id="CHEBI:24875"/>
    </ligand>
</feature>
<dbReference type="InterPro" id="IPR023550">
    <property type="entry name" value="PKHD_hydroxylase"/>
</dbReference>
<dbReference type="GO" id="GO:0016706">
    <property type="term" value="F:2-oxoglutarate-dependent dioxygenase activity"/>
    <property type="evidence" value="ECO:0007669"/>
    <property type="project" value="UniProtKB-UniRule"/>
</dbReference>
<evidence type="ECO:0000256" key="4">
    <source>
        <dbReference type="ARBA" id="ARBA00022964"/>
    </source>
</evidence>
<keyword evidence="10" id="KW-1185">Reference proteome</keyword>
<dbReference type="RefSeq" id="WP_132288643.1">
    <property type="nucleotide sequence ID" value="NZ_SKBM01000009.1"/>
</dbReference>
<name>A0A4R4DN22_9PROT</name>
<comment type="cofactor">
    <cofactor evidence="1 7">
        <name>L-ascorbate</name>
        <dbReference type="ChEBI" id="CHEBI:38290"/>
    </cofactor>
</comment>
<keyword evidence="6 7" id="KW-0408">Iron</keyword>
<protein>
    <submittedName>
        <fullName evidence="9">Fe2+-dependent dioxygenase</fullName>
    </submittedName>
</protein>
<dbReference type="PROSITE" id="PS51471">
    <property type="entry name" value="FE2OG_OXY"/>
    <property type="match status" value="1"/>
</dbReference>
<evidence type="ECO:0000256" key="2">
    <source>
        <dbReference type="ARBA" id="ARBA00022723"/>
    </source>
</evidence>
<feature type="binding site" evidence="7">
    <location>
        <position position="155"/>
    </location>
    <ligand>
        <name>Fe cation</name>
        <dbReference type="ChEBI" id="CHEBI:24875"/>
    </ligand>
</feature>
<dbReference type="Proteomes" id="UP000295023">
    <property type="component" value="Unassembled WGS sequence"/>
</dbReference>
<dbReference type="PANTHER" id="PTHR41536:SF1">
    <property type="entry name" value="PKHD-TYPE HYDROXYLASE YBIX"/>
    <property type="match status" value="1"/>
</dbReference>
<comment type="cofactor">
    <cofactor evidence="7">
        <name>Fe(2+)</name>
        <dbReference type="ChEBI" id="CHEBI:29033"/>
    </cofactor>
    <text evidence="7">Binds 1 Fe(2+) ion per subunit.</text>
</comment>
<dbReference type="SMART" id="SM00702">
    <property type="entry name" value="P4Hc"/>
    <property type="match status" value="1"/>
</dbReference>
<dbReference type="AlphaFoldDB" id="A0A4R4DN22"/>
<keyword evidence="2 7" id="KW-0479">Metal-binding</keyword>
<evidence type="ECO:0000256" key="5">
    <source>
        <dbReference type="ARBA" id="ARBA00023002"/>
    </source>
</evidence>
<evidence type="ECO:0000256" key="3">
    <source>
        <dbReference type="ARBA" id="ARBA00022896"/>
    </source>
</evidence>
<dbReference type="GO" id="GO:0031418">
    <property type="term" value="F:L-ascorbic acid binding"/>
    <property type="evidence" value="ECO:0007669"/>
    <property type="project" value="UniProtKB-KW"/>
</dbReference>
<evidence type="ECO:0000256" key="7">
    <source>
        <dbReference type="HAMAP-Rule" id="MF_00657"/>
    </source>
</evidence>
<feature type="binding site" evidence="7">
    <location>
        <position position="96"/>
    </location>
    <ligand>
        <name>Fe cation</name>
        <dbReference type="ChEBI" id="CHEBI:24875"/>
    </ligand>
</feature>
<proteinExistence type="inferred from homology"/>
<dbReference type="NCBIfam" id="NF003975">
    <property type="entry name" value="PRK05467.1-4"/>
    <property type="match status" value="1"/>
</dbReference>
<accession>A0A4R4DN22</accession>
<organism evidence="9 10">
    <name type="scientific">Roseicella aquatilis</name>
    <dbReference type="NCBI Taxonomy" id="2527868"/>
    <lineage>
        <taxon>Bacteria</taxon>
        <taxon>Pseudomonadati</taxon>
        <taxon>Pseudomonadota</taxon>
        <taxon>Alphaproteobacteria</taxon>
        <taxon>Acetobacterales</taxon>
        <taxon>Roseomonadaceae</taxon>
        <taxon>Roseicella</taxon>
    </lineage>
</organism>
<dbReference type="GO" id="GO:0006879">
    <property type="term" value="P:intracellular iron ion homeostasis"/>
    <property type="evidence" value="ECO:0007669"/>
    <property type="project" value="TreeGrafter"/>
</dbReference>
<reference evidence="9 10" key="1">
    <citation type="submission" date="2019-03" db="EMBL/GenBank/DDBJ databases">
        <title>Paracraurococcus aquatilis NE82 genome sequence.</title>
        <authorList>
            <person name="Zhao Y."/>
            <person name="Du Z."/>
        </authorList>
    </citation>
    <scope>NUCLEOTIDE SEQUENCE [LARGE SCALE GENOMIC DNA]</scope>
    <source>
        <strain evidence="9 10">NE82</strain>
    </source>
</reference>
<dbReference type="Gene3D" id="2.60.120.620">
    <property type="entry name" value="q2cbj1_9rhob like domain"/>
    <property type="match status" value="1"/>
</dbReference>
<dbReference type="GO" id="GO:0005506">
    <property type="term" value="F:iron ion binding"/>
    <property type="evidence" value="ECO:0007669"/>
    <property type="project" value="UniProtKB-UniRule"/>
</dbReference>
<dbReference type="GO" id="GO:0006974">
    <property type="term" value="P:DNA damage response"/>
    <property type="evidence" value="ECO:0007669"/>
    <property type="project" value="TreeGrafter"/>
</dbReference>
<evidence type="ECO:0000313" key="10">
    <source>
        <dbReference type="Proteomes" id="UP000295023"/>
    </source>
</evidence>
<comment type="caution">
    <text evidence="9">The sequence shown here is derived from an EMBL/GenBank/DDBJ whole genome shotgun (WGS) entry which is preliminary data.</text>
</comment>
<feature type="binding site" evidence="7">
    <location>
        <position position="165"/>
    </location>
    <ligand>
        <name>2-oxoglutarate</name>
        <dbReference type="ChEBI" id="CHEBI:16810"/>
    </ligand>
</feature>